<reference evidence="1" key="1">
    <citation type="submission" date="2021-01" db="UniProtKB">
        <authorList>
            <consortium name="EnsemblMetazoa"/>
        </authorList>
    </citation>
    <scope>IDENTIFICATION</scope>
</reference>
<dbReference type="EnsemblMetazoa" id="XM_031925793">
    <property type="protein sequence ID" value="XP_031781653"/>
    <property type="gene ID" value="LOC116416666"/>
</dbReference>
<sequence>MDEFTRTIFKTWNFDQFIERFEKAGVDKELFESIDNDFLNELFSNEECGFRRKFKIRFDEWKKDPSSFALSNPNNVEALQTSNTIANLHSSSTNVAHEIDVVNVAYELNVVNITESTVGVIALVSQYLFLYEYFCVCLIVYN</sequence>
<keyword evidence="2" id="KW-1185">Reference proteome</keyword>
<dbReference type="InParanoid" id="A0A7M7Q687"/>
<dbReference type="SMR" id="A0A7M7Q687"/>
<dbReference type="Proteomes" id="UP000002358">
    <property type="component" value="Unassembled WGS sequence"/>
</dbReference>
<name>A0A7M7Q687_NASVI</name>
<organism evidence="1 2">
    <name type="scientific">Nasonia vitripennis</name>
    <name type="common">Parasitic wasp</name>
    <dbReference type="NCBI Taxonomy" id="7425"/>
    <lineage>
        <taxon>Eukaryota</taxon>
        <taxon>Metazoa</taxon>
        <taxon>Ecdysozoa</taxon>
        <taxon>Arthropoda</taxon>
        <taxon>Hexapoda</taxon>
        <taxon>Insecta</taxon>
        <taxon>Pterygota</taxon>
        <taxon>Neoptera</taxon>
        <taxon>Endopterygota</taxon>
        <taxon>Hymenoptera</taxon>
        <taxon>Apocrita</taxon>
        <taxon>Proctotrupomorpha</taxon>
        <taxon>Chalcidoidea</taxon>
        <taxon>Pteromalidae</taxon>
        <taxon>Pteromalinae</taxon>
        <taxon>Nasonia</taxon>
    </lineage>
</organism>
<protein>
    <submittedName>
        <fullName evidence="1">Uncharacterized protein</fullName>
    </submittedName>
</protein>
<dbReference type="KEGG" id="nvi:116416666"/>
<dbReference type="OrthoDB" id="3598281at2759"/>
<dbReference type="RefSeq" id="XP_031781653.1">
    <property type="nucleotide sequence ID" value="XM_031925793.1"/>
</dbReference>
<evidence type="ECO:0000313" key="1">
    <source>
        <dbReference type="EnsemblMetazoa" id="XP_031781653"/>
    </source>
</evidence>
<proteinExistence type="predicted"/>
<accession>A0A7M7Q687</accession>
<evidence type="ECO:0000313" key="2">
    <source>
        <dbReference type="Proteomes" id="UP000002358"/>
    </source>
</evidence>
<dbReference type="AlphaFoldDB" id="A0A7M7Q687"/>
<dbReference type="GeneID" id="116416666"/>